<dbReference type="InterPro" id="IPR001087">
    <property type="entry name" value="GDSL"/>
</dbReference>
<dbReference type="Pfam" id="PF00657">
    <property type="entry name" value="Lipase_GDSL"/>
    <property type="match status" value="1"/>
</dbReference>
<dbReference type="PANTHER" id="PTHR45648">
    <property type="entry name" value="GDSL LIPASE/ACYLHYDROLASE FAMILY PROTEIN (AFU_ORTHOLOGUE AFUA_4G14700)"/>
    <property type="match status" value="1"/>
</dbReference>
<feature type="chain" id="PRO_5045947810" description="GDSL esterase/lipase" evidence="4">
    <location>
        <begin position="25"/>
        <end position="303"/>
    </location>
</feature>
<keyword evidence="6" id="KW-1185">Reference proteome</keyword>
<evidence type="ECO:0000256" key="4">
    <source>
        <dbReference type="SAM" id="SignalP"/>
    </source>
</evidence>
<dbReference type="SUPFAM" id="SSF52266">
    <property type="entry name" value="SGNH hydrolase"/>
    <property type="match status" value="1"/>
</dbReference>
<keyword evidence="3" id="KW-0443">Lipid metabolism</keyword>
<feature type="signal peptide" evidence="4">
    <location>
        <begin position="1"/>
        <end position="24"/>
    </location>
</feature>
<proteinExistence type="inferred from homology"/>
<gene>
    <name evidence="5" type="ORF">DH2020_044733</name>
</gene>
<keyword evidence="4" id="KW-0732">Signal</keyword>
<dbReference type="PANTHER" id="PTHR45648:SF17">
    <property type="entry name" value="GDSL ESTERASE_LIPASE"/>
    <property type="match status" value="1"/>
</dbReference>
<reference evidence="5 6" key="1">
    <citation type="journal article" date="2021" name="Comput. Struct. Biotechnol. J.">
        <title>De novo genome assembly of the potent medicinal plant Rehmannia glutinosa using nanopore technology.</title>
        <authorList>
            <person name="Ma L."/>
            <person name="Dong C."/>
            <person name="Song C."/>
            <person name="Wang X."/>
            <person name="Zheng X."/>
            <person name="Niu Y."/>
            <person name="Chen S."/>
            <person name="Feng W."/>
        </authorList>
    </citation>
    <scope>NUCLEOTIDE SEQUENCE [LARGE SCALE GENOMIC DNA]</scope>
    <source>
        <strain evidence="5">DH-2019</strain>
    </source>
</reference>
<accession>A0ABR0UGT7</accession>
<dbReference type="Proteomes" id="UP001318860">
    <property type="component" value="Unassembled WGS sequence"/>
</dbReference>
<keyword evidence="3" id="KW-0442">Lipid degradation</keyword>
<organism evidence="5 6">
    <name type="scientific">Rehmannia glutinosa</name>
    <name type="common">Chinese foxglove</name>
    <dbReference type="NCBI Taxonomy" id="99300"/>
    <lineage>
        <taxon>Eukaryota</taxon>
        <taxon>Viridiplantae</taxon>
        <taxon>Streptophyta</taxon>
        <taxon>Embryophyta</taxon>
        <taxon>Tracheophyta</taxon>
        <taxon>Spermatophyta</taxon>
        <taxon>Magnoliopsida</taxon>
        <taxon>eudicotyledons</taxon>
        <taxon>Gunneridae</taxon>
        <taxon>Pentapetalae</taxon>
        <taxon>asterids</taxon>
        <taxon>lamiids</taxon>
        <taxon>Lamiales</taxon>
        <taxon>Orobanchaceae</taxon>
        <taxon>Rehmannieae</taxon>
        <taxon>Rehmannia</taxon>
    </lineage>
</organism>
<evidence type="ECO:0000313" key="6">
    <source>
        <dbReference type="Proteomes" id="UP001318860"/>
    </source>
</evidence>
<evidence type="ECO:0000313" key="5">
    <source>
        <dbReference type="EMBL" id="KAK6121527.1"/>
    </source>
</evidence>
<name>A0ABR0UGT7_REHGL</name>
<evidence type="ECO:0000256" key="3">
    <source>
        <dbReference type="ARBA" id="ARBA00022963"/>
    </source>
</evidence>
<dbReference type="InterPro" id="IPR051058">
    <property type="entry name" value="GDSL_Est/Lipase"/>
</dbReference>
<comment type="similarity">
    <text evidence="1">Belongs to the 'GDSL' lipolytic enzyme family.</text>
</comment>
<evidence type="ECO:0000256" key="2">
    <source>
        <dbReference type="ARBA" id="ARBA00022801"/>
    </source>
</evidence>
<dbReference type="Gene3D" id="3.40.50.1110">
    <property type="entry name" value="SGNH hydrolase"/>
    <property type="match status" value="1"/>
</dbReference>
<sequence>MATICIPSFLSILIIFTNFIPHLANNTTLPVIFIFGDSTADVGTNNYLNSSNATANFPITVSTFPTRGQQEGSAMVSTVLIFLVSPQDHSLGPAATEALLSKSLFFISVGSNDIFDYFSSKCKTPEEKFISNMISAYGKHIKNLYRLGARKFGIINVPAVGCCPSQRLVQKQINGTDDCYEAMNDFALAFDSALDSLLRNISLKLPGIKYSLGNAHQMTLDVITNSEFFGFNNVDSACCGTGTLNAQGRCNLTAYLCPNRPDYLFWDLFHPTQKASNLSAQTLYNGPQYYVSPINFAQLAKNN</sequence>
<comment type="caution">
    <text evidence="5">The sequence shown here is derived from an EMBL/GenBank/DDBJ whole genome shotgun (WGS) entry which is preliminary data.</text>
</comment>
<dbReference type="InterPro" id="IPR036514">
    <property type="entry name" value="SGNH_hydro_sf"/>
</dbReference>
<protein>
    <recommendedName>
        <fullName evidence="7">GDSL esterase/lipase</fullName>
    </recommendedName>
</protein>
<evidence type="ECO:0000256" key="1">
    <source>
        <dbReference type="ARBA" id="ARBA00008668"/>
    </source>
</evidence>
<evidence type="ECO:0008006" key="7">
    <source>
        <dbReference type="Google" id="ProtNLM"/>
    </source>
</evidence>
<dbReference type="EMBL" id="JABTTQ020002894">
    <property type="protein sequence ID" value="KAK6121527.1"/>
    <property type="molecule type" value="Genomic_DNA"/>
</dbReference>
<keyword evidence="2" id="KW-0378">Hydrolase</keyword>